<evidence type="ECO:0000313" key="2">
    <source>
        <dbReference type="EMBL" id="KAF1845011.1"/>
    </source>
</evidence>
<evidence type="ECO:0000256" key="1">
    <source>
        <dbReference type="SAM" id="MobiDB-lite"/>
    </source>
</evidence>
<accession>A0A9P4GGG8</accession>
<name>A0A9P4GGG8_9PLEO</name>
<proteinExistence type="predicted"/>
<dbReference type="EMBL" id="ML976616">
    <property type="protein sequence ID" value="KAF1845011.1"/>
    <property type="molecule type" value="Genomic_DNA"/>
</dbReference>
<dbReference type="AlphaFoldDB" id="A0A9P4GGG8"/>
<dbReference type="GeneID" id="63855047"/>
<organism evidence="2 3">
    <name type="scientific">Cucurbitaria berberidis CBS 394.84</name>
    <dbReference type="NCBI Taxonomy" id="1168544"/>
    <lineage>
        <taxon>Eukaryota</taxon>
        <taxon>Fungi</taxon>
        <taxon>Dikarya</taxon>
        <taxon>Ascomycota</taxon>
        <taxon>Pezizomycotina</taxon>
        <taxon>Dothideomycetes</taxon>
        <taxon>Pleosporomycetidae</taxon>
        <taxon>Pleosporales</taxon>
        <taxon>Pleosporineae</taxon>
        <taxon>Cucurbitariaceae</taxon>
        <taxon>Cucurbitaria</taxon>
    </lineage>
</organism>
<sequence length="573" mass="65606">MGPLEQSLATLGLTGLEQDVETVSALPSSAVRGASEHSTQLEELPSRPDCSNTQLNTVSEVSASSTDRVDEYQTSDTDRNGQYFAQLKNDVIMDSSTSSDAVICGIHDFIQEERRRSFHFLAKYSHRHMDQKDLLSASLAGTDDIENVCNRAGFHIPTMYDGQWYTFAELQSPKSVRHTVAIKVLTGHEPIIDNMTVFHFNDDNAYLVSQATTWLRETYDWHSEYELQFTEMQYEEQRMWWKSNGNSFRLLDLPSEMREAIYLHIIGPVVAPDLAMIPTKTLTLGSGVLYDDGSGSHRNRDPDIERPNMTIMRVSKQVRNEAMEVAYRDTTKRFCALGARHFHSLDERYEQLASVATIWTSIRSFSPHASFLRNIQLEMSAAMFFRFIGIHPIRHVPLYVIREEGPVHVNTLKTFPALQNLDFRFFSPKHKNAVCPWARALGTDGNDPHSCQKEWIDYFFVFAWDALRGLNETQTAFKAPKCVTYSLSGCVKNSTRKHWQHLLNDKRVDHTPKIKSWEEQIRLKKTNDGIIPCSCSTSCAVGGPPLFQCSEHEVRRIEGLQTEMDKYYWDFED</sequence>
<dbReference type="OrthoDB" id="5335493at2759"/>
<keyword evidence="3" id="KW-1185">Reference proteome</keyword>
<evidence type="ECO:0000313" key="3">
    <source>
        <dbReference type="Proteomes" id="UP000800039"/>
    </source>
</evidence>
<comment type="caution">
    <text evidence="2">The sequence shown here is derived from an EMBL/GenBank/DDBJ whole genome shotgun (WGS) entry which is preliminary data.</text>
</comment>
<dbReference type="RefSeq" id="XP_040787574.1">
    <property type="nucleotide sequence ID" value="XM_040937797.1"/>
</dbReference>
<protein>
    <submittedName>
        <fullName evidence="2">Uncharacterized protein</fullName>
    </submittedName>
</protein>
<dbReference type="Proteomes" id="UP000800039">
    <property type="component" value="Unassembled WGS sequence"/>
</dbReference>
<feature type="region of interest" description="Disordered" evidence="1">
    <location>
        <begin position="27"/>
        <end position="54"/>
    </location>
</feature>
<reference evidence="2" key="1">
    <citation type="submission" date="2020-01" db="EMBL/GenBank/DDBJ databases">
        <authorList>
            <consortium name="DOE Joint Genome Institute"/>
            <person name="Haridas S."/>
            <person name="Albert R."/>
            <person name="Binder M."/>
            <person name="Bloem J."/>
            <person name="Labutti K."/>
            <person name="Salamov A."/>
            <person name="Andreopoulos B."/>
            <person name="Baker S.E."/>
            <person name="Barry K."/>
            <person name="Bills G."/>
            <person name="Bluhm B.H."/>
            <person name="Cannon C."/>
            <person name="Castanera R."/>
            <person name="Culley D.E."/>
            <person name="Daum C."/>
            <person name="Ezra D."/>
            <person name="Gonzalez J.B."/>
            <person name="Henrissat B."/>
            <person name="Kuo A."/>
            <person name="Liang C."/>
            <person name="Lipzen A."/>
            <person name="Lutzoni F."/>
            <person name="Magnuson J."/>
            <person name="Mondo S."/>
            <person name="Nolan M."/>
            <person name="Ohm R."/>
            <person name="Pangilinan J."/>
            <person name="Park H.-J."/>
            <person name="Ramirez L."/>
            <person name="Alfaro M."/>
            <person name="Sun H."/>
            <person name="Tritt A."/>
            <person name="Yoshinaga Y."/>
            <person name="Zwiers L.-H."/>
            <person name="Turgeon B.G."/>
            <person name="Goodwin S.B."/>
            <person name="Spatafora J.W."/>
            <person name="Crous P.W."/>
            <person name="Grigoriev I.V."/>
        </authorList>
    </citation>
    <scope>NUCLEOTIDE SEQUENCE</scope>
    <source>
        <strain evidence="2">CBS 394.84</strain>
    </source>
</reference>
<gene>
    <name evidence="2" type="ORF">K460DRAFT_416343</name>
</gene>